<evidence type="ECO:0000313" key="3">
    <source>
        <dbReference type="Proteomes" id="UP001324287"/>
    </source>
</evidence>
<dbReference type="Proteomes" id="UP001324287">
    <property type="component" value="Chromosome"/>
</dbReference>
<dbReference type="InterPro" id="IPR029442">
    <property type="entry name" value="GyrI-like"/>
</dbReference>
<sequence length="121" mass="13321">MATFSTDDKSDWDWTLMILLPEQATTELVEEARTRTAEKKGLEAIGRVRFERFAEGPAAQVLHVGPYSAEGPTVAALHAFIAEQGCLLSGRHHEIYLGDPRRAAPEKLRTIVRQPVAGPQA</sequence>
<organism evidence="2 3">
    <name type="scientific">Blastococcus brunescens</name>
    <dbReference type="NCBI Taxonomy" id="1564165"/>
    <lineage>
        <taxon>Bacteria</taxon>
        <taxon>Bacillati</taxon>
        <taxon>Actinomycetota</taxon>
        <taxon>Actinomycetes</taxon>
        <taxon>Geodermatophilales</taxon>
        <taxon>Geodermatophilaceae</taxon>
        <taxon>Blastococcus</taxon>
    </lineage>
</organism>
<feature type="domain" description="GyrI-like small molecule binding" evidence="1">
    <location>
        <begin position="40"/>
        <end position="113"/>
    </location>
</feature>
<gene>
    <name evidence="2" type="ORF">U6N30_12730</name>
</gene>
<dbReference type="Pfam" id="PF06445">
    <property type="entry name" value="GyrI-like"/>
    <property type="match status" value="1"/>
</dbReference>
<name>A0ABZ1BAH1_9ACTN</name>
<evidence type="ECO:0000313" key="2">
    <source>
        <dbReference type="EMBL" id="WRL66963.1"/>
    </source>
</evidence>
<dbReference type="InterPro" id="IPR011256">
    <property type="entry name" value="Reg_factor_effector_dom_sf"/>
</dbReference>
<dbReference type="Gene3D" id="3.20.80.10">
    <property type="entry name" value="Regulatory factor, effector binding domain"/>
    <property type="match status" value="1"/>
</dbReference>
<evidence type="ECO:0000259" key="1">
    <source>
        <dbReference type="Pfam" id="PF06445"/>
    </source>
</evidence>
<proteinExistence type="predicted"/>
<dbReference type="SUPFAM" id="SSF55136">
    <property type="entry name" value="Probable bacterial effector-binding domain"/>
    <property type="match status" value="1"/>
</dbReference>
<dbReference type="RefSeq" id="WP_324278274.1">
    <property type="nucleotide sequence ID" value="NZ_CP141261.1"/>
</dbReference>
<accession>A0ABZ1BAH1</accession>
<keyword evidence="3" id="KW-1185">Reference proteome</keyword>
<protein>
    <submittedName>
        <fullName evidence="2">GyrI-like domain-containing protein</fullName>
    </submittedName>
</protein>
<reference evidence="2 3" key="1">
    <citation type="submission" date="2023-12" db="EMBL/GenBank/DDBJ databases">
        <title>Blastococcus brunescens sp. nov., an actonobacterium isolated from sandstone collected in sahara desert.</title>
        <authorList>
            <person name="Gtari M."/>
            <person name="Ghodhbane F."/>
        </authorList>
    </citation>
    <scope>NUCLEOTIDE SEQUENCE [LARGE SCALE GENOMIC DNA]</scope>
    <source>
        <strain evidence="2 3">BMG 8361</strain>
    </source>
</reference>
<dbReference type="EMBL" id="CP141261">
    <property type="protein sequence ID" value="WRL66963.1"/>
    <property type="molecule type" value="Genomic_DNA"/>
</dbReference>